<evidence type="ECO:0000256" key="7">
    <source>
        <dbReference type="ARBA" id="ARBA00049442"/>
    </source>
</evidence>
<dbReference type="GO" id="GO:0019632">
    <property type="term" value="P:shikimate metabolic process"/>
    <property type="evidence" value="ECO:0007669"/>
    <property type="project" value="InterPro"/>
</dbReference>
<feature type="binding site" evidence="8">
    <location>
        <position position="244"/>
    </location>
    <ligand>
        <name>NADP(+)</name>
        <dbReference type="ChEBI" id="CHEBI:58349"/>
    </ligand>
</feature>
<keyword evidence="4 8" id="KW-0521">NADP</keyword>
<dbReference type="InterPro" id="IPR046346">
    <property type="entry name" value="Aminoacid_DH-like_N_sf"/>
</dbReference>
<comment type="caution">
    <text evidence="12">The sequence shown here is derived from an EMBL/GenBank/DDBJ whole genome shotgun (WGS) entry which is preliminary data.</text>
</comment>
<evidence type="ECO:0000256" key="8">
    <source>
        <dbReference type="HAMAP-Rule" id="MF_00222"/>
    </source>
</evidence>
<dbReference type="GO" id="GO:0004764">
    <property type="term" value="F:shikimate 3-dehydrogenase (NADP+) activity"/>
    <property type="evidence" value="ECO:0007669"/>
    <property type="project" value="UniProtKB-UniRule"/>
</dbReference>
<dbReference type="Pfam" id="PF01488">
    <property type="entry name" value="Shikimate_DH"/>
    <property type="match status" value="1"/>
</dbReference>
<dbReference type="HAMAP" id="MF_00222">
    <property type="entry name" value="Shikimate_DH_AroE"/>
    <property type="match status" value="1"/>
</dbReference>
<feature type="binding site" evidence="8">
    <location>
        <position position="67"/>
    </location>
    <ligand>
        <name>shikimate</name>
        <dbReference type="ChEBI" id="CHEBI:36208"/>
    </ligand>
</feature>
<dbReference type="GO" id="GO:0050661">
    <property type="term" value="F:NADP binding"/>
    <property type="evidence" value="ECO:0007669"/>
    <property type="project" value="InterPro"/>
</dbReference>
<evidence type="ECO:0000256" key="4">
    <source>
        <dbReference type="ARBA" id="ARBA00022857"/>
    </source>
</evidence>
<evidence type="ECO:0000256" key="5">
    <source>
        <dbReference type="ARBA" id="ARBA00023002"/>
    </source>
</evidence>
<keyword evidence="3 8" id="KW-0028">Amino-acid biosynthesis</keyword>
<dbReference type="Gene3D" id="3.40.50.720">
    <property type="entry name" value="NAD(P)-binding Rossmann-like Domain"/>
    <property type="match status" value="1"/>
</dbReference>
<feature type="binding site" evidence="8">
    <location>
        <begin position="18"/>
        <end position="20"/>
    </location>
    <ligand>
        <name>shikimate</name>
        <dbReference type="ChEBI" id="CHEBI:36208"/>
    </ligand>
</feature>
<feature type="active site" description="Proton acceptor" evidence="8">
    <location>
        <position position="71"/>
    </location>
</feature>
<dbReference type="EC" id="1.1.1.25" evidence="2 8"/>
<dbReference type="PANTHER" id="PTHR21089:SF1">
    <property type="entry name" value="BIFUNCTIONAL 3-DEHYDROQUINATE DEHYDRATASE_SHIKIMATE DEHYDROGENASE, CHLOROPLASTIC"/>
    <property type="match status" value="1"/>
</dbReference>
<feature type="binding site" evidence="8">
    <location>
        <position position="251"/>
    </location>
    <ligand>
        <name>shikimate</name>
        <dbReference type="ChEBI" id="CHEBI:36208"/>
    </ligand>
</feature>
<evidence type="ECO:0000259" key="11">
    <source>
        <dbReference type="Pfam" id="PF18317"/>
    </source>
</evidence>
<dbReference type="NCBIfam" id="TIGR00507">
    <property type="entry name" value="aroE"/>
    <property type="match status" value="1"/>
</dbReference>
<dbReference type="OrthoDB" id="9792692at2"/>
<dbReference type="InterPro" id="IPR036291">
    <property type="entry name" value="NAD(P)-bd_dom_sf"/>
</dbReference>
<evidence type="ECO:0000313" key="12">
    <source>
        <dbReference type="EMBL" id="OCW57336.1"/>
    </source>
</evidence>
<feature type="binding site" evidence="8">
    <location>
        <begin position="156"/>
        <end position="161"/>
    </location>
    <ligand>
        <name>NADP(+)</name>
        <dbReference type="ChEBI" id="CHEBI:58349"/>
    </ligand>
</feature>
<dbReference type="InterPro" id="IPR013708">
    <property type="entry name" value="Shikimate_DH-bd_N"/>
</dbReference>
<evidence type="ECO:0000259" key="9">
    <source>
        <dbReference type="Pfam" id="PF01488"/>
    </source>
</evidence>
<gene>
    <name evidence="8" type="primary">aroE</name>
    <name evidence="12" type="ORF">AWJ14_15605</name>
</gene>
<dbReference type="Proteomes" id="UP000094795">
    <property type="component" value="Unassembled WGS sequence"/>
</dbReference>
<comment type="similarity">
    <text evidence="8">Belongs to the shikimate dehydrogenase family.</text>
</comment>
<evidence type="ECO:0000259" key="10">
    <source>
        <dbReference type="Pfam" id="PF08501"/>
    </source>
</evidence>
<dbReference type="SUPFAM" id="SSF53223">
    <property type="entry name" value="Aminoacid dehydrogenase-like, N-terminal domain"/>
    <property type="match status" value="1"/>
</dbReference>
<feature type="domain" description="Shikimate dehydrogenase substrate binding N-terminal" evidence="10">
    <location>
        <begin position="10"/>
        <end position="94"/>
    </location>
</feature>
<dbReference type="PANTHER" id="PTHR21089">
    <property type="entry name" value="SHIKIMATE DEHYDROGENASE"/>
    <property type="match status" value="1"/>
</dbReference>
<sequence length="282" mass="29470">MDKDVRRAFVIGDPIGHSRSPLIHRYWLETAGLPGGYDPVAVRAVELEGFVAALKDGSSGFCGGNATIPHKEALLGLVDVIDSTATDIGAVNTVWLEDGRLHATNTDSYGFAANLDETAPGWDGATSAVVLGAGGASRAVLHALLARGVGSIVLINRTVARAEALARRYGPRVTAHGLDALQDLVQGAGLFVNTSSLGMGGTEVPAIDFTGMARDALVTDIVYVPLETPILAMARAQGVATADGLGMLLHQAVPGFEKWFGIRPEVTPELRSRVIADMEAHA</sequence>
<evidence type="ECO:0000256" key="1">
    <source>
        <dbReference type="ARBA" id="ARBA00004871"/>
    </source>
</evidence>
<keyword evidence="5 8" id="KW-0560">Oxidoreductase</keyword>
<feature type="binding site" evidence="8">
    <location>
        <position position="221"/>
    </location>
    <ligand>
        <name>NADP(+)</name>
        <dbReference type="ChEBI" id="CHEBI:58349"/>
    </ligand>
</feature>
<dbReference type="GO" id="GO:0009423">
    <property type="term" value="P:chorismate biosynthetic process"/>
    <property type="evidence" value="ECO:0007669"/>
    <property type="project" value="UniProtKB-UniRule"/>
</dbReference>
<evidence type="ECO:0000256" key="6">
    <source>
        <dbReference type="ARBA" id="ARBA00023141"/>
    </source>
</evidence>
<dbReference type="InterPro" id="IPR041121">
    <property type="entry name" value="SDH_C"/>
</dbReference>
<dbReference type="RefSeq" id="WP_066179349.1">
    <property type="nucleotide sequence ID" value="NZ_LQZT01000017.1"/>
</dbReference>
<feature type="domain" description="SDH C-terminal" evidence="11">
    <location>
        <begin position="244"/>
        <end position="266"/>
    </location>
</feature>
<accession>A0A1C1YVA8</accession>
<comment type="subunit">
    <text evidence="8">Homodimer.</text>
</comment>
<evidence type="ECO:0000313" key="13">
    <source>
        <dbReference type="Proteomes" id="UP000094795"/>
    </source>
</evidence>
<protein>
    <recommendedName>
        <fullName evidence="2 8">Shikimate dehydrogenase (NADP(+))</fullName>
        <shortName evidence="8">SDH</shortName>
        <ecNumber evidence="2 8">1.1.1.25</ecNumber>
    </recommendedName>
</protein>
<dbReference type="Gene3D" id="3.40.50.10860">
    <property type="entry name" value="Leucine Dehydrogenase, chain A, domain 1"/>
    <property type="match status" value="1"/>
</dbReference>
<feature type="binding site" evidence="8">
    <location>
        <begin position="132"/>
        <end position="136"/>
    </location>
    <ligand>
        <name>NADP(+)</name>
        <dbReference type="ChEBI" id="CHEBI:58349"/>
    </ligand>
</feature>
<dbReference type="NCBIfam" id="NF001312">
    <property type="entry name" value="PRK00258.1-4"/>
    <property type="match status" value="1"/>
</dbReference>
<feature type="binding site" evidence="8">
    <location>
        <position position="92"/>
    </location>
    <ligand>
        <name>shikimate</name>
        <dbReference type="ChEBI" id="CHEBI:36208"/>
    </ligand>
</feature>
<dbReference type="InterPro" id="IPR011342">
    <property type="entry name" value="Shikimate_DH"/>
</dbReference>
<comment type="caution">
    <text evidence="8">Lacks conserved residue(s) required for the propagation of feature annotation.</text>
</comment>
<keyword evidence="13" id="KW-1185">Reference proteome</keyword>
<name>A0A1C1YVA8_9HYPH</name>
<comment type="function">
    <text evidence="8">Involved in the biosynthesis of the chorismate, which leads to the biosynthesis of aromatic amino acids. Catalyzes the reversible NADPH linked reduction of 3-dehydroshikimate (DHSA) to yield shikimate (SA).</text>
</comment>
<feature type="binding site" evidence="8">
    <location>
        <position position="107"/>
    </location>
    <ligand>
        <name>shikimate</name>
        <dbReference type="ChEBI" id="CHEBI:36208"/>
    </ligand>
</feature>
<feature type="domain" description="Quinate/shikimate 5-dehydrogenase/glutamyl-tRNA reductase" evidence="9">
    <location>
        <begin position="127"/>
        <end position="191"/>
    </location>
</feature>
<dbReference type="GO" id="GO:0009073">
    <property type="term" value="P:aromatic amino acid family biosynthetic process"/>
    <property type="evidence" value="ECO:0007669"/>
    <property type="project" value="UniProtKB-KW"/>
</dbReference>
<feature type="binding site" evidence="8">
    <location>
        <position position="223"/>
    </location>
    <ligand>
        <name>shikimate</name>
        <dbReference type="ChEBI" id="CHEBI:36208"/>
    </ligand>
</feature>
<dbReference type="AlphaFoldDB" id="A0A1C1YVA8"/>
<dbReference type="SUPFAM" id="SSF51735">
    <property type="entry name" value="NAD(P)-binding Rossmann-fold domains"/>
    <property type="match status" value="1"/>
</dbReference>
<comment type="pathway">
    <text evidence="1 8">Metabolic intermediate biosynthesis; chorismate biosynthesis; chorismate from D-erythrose 4-phosphate and phosphoenolpyruvate: step 4/7.</text>
</comment>
<dbReference type="STRING" id="1480615.AWJ14_15605"/>
<proteinExistence type="inferred from homology"/>
<dbReference type="UniPathway" id="UPA00053">
    <property type="reaction ID" value="UER00087"/>
</dbReference>
<dbReference type="Pfam" id="PF08501">
    <property type="entry name" value="Shikimate_dh_N"/>
    <property type="match status" value="1"/>
</dbReference>
<evidence type="ECO:0000256" key="2">
    <source>
        <dbReference type="ARBA" id="ARBA00012962"/>
    </source>
</evidence>
<dbReference type="Pfam" id="PF18317">
    <property type="entry name" value="SDH_C"/>
    <property type="match status" value="1"/>
</dbReference>
<dbReference type="InterPro" id="IPR022893">
    <property type="entry name" value="Shikimate_DH_fam"/>
</dbReference>
<dbReference type="GO" id="GO:0008652">
    <property type="term" value="P:amino acid biosynthetic process"/>
    <property type="evidence" value="ECO:0007669"/>
    <property type="project" value="UniProtKB-KW"/>
</dbReference>
<evidence type="ECO:0000256" key="3">
    <source>
        <dbReference type="ARBA" id="ARBA00022605"/>
    </source>
</evidence>
<dbReference type="InterPro" id="IPR006151">
    <property type="entry name" value="Shikm_DH/Glu-tRNA_Rdtase"/>
</dbReference>
<dbReference type="CDD" id="cd01065">
    <property type="entry name" value="NAD_bind_Shikimate_DH"/>
    <property type="match status" value="1"/>
</dbReference>
<dbReference type="GO" id="GO:0005829">
    <property type="term" value="C:cytosol"/>
    <property type="evidence" value="ECO:0007669"/>
    <property type="project" value="TreeGrafter"/>
</dbReference>
<keyword evidence="6 8" id="KW-0057">Aromatic amino acid biosynthesis</keyword>
<organism evidence="12 13">
    <name type="scientific">Hoeflea olei</name>
    <dbReference type="NCBI Taxonomy" id="1480615"/>
    <lineage>
        <taxon>Bacteria</taxon>
        <taxon>Pseudomonadati</taxon>
        <taxon>Pseudomonadota</taxon>
        <taxon>Alphaproteobacteria</taxon>
        <taxon>Hyphomicrobiales</taxon>
        <taxon>Rhizobiaceae</taxon>
        <taxon>Hoeflea</taxon>
    </lineage>
</organism>
<reference evidence="12 13" key="1">
    <citation type="submission" date="2015-12" db="EMBL/GenBank/DDBJ databases">
        <authorList>
            <person name="Shamseldin A."/>
            <person name="Moawad H."/>
            <person name="Abd El-Rahim W.M."/>
            <person name="Sadowsky M.J."/>
        </authorList>
    </citation>
    <scope>NUCLEOTIDE SEQUENCE [LARGE SCALE GENOMIC DNA]</scope>
    <source>
        <strain evidence="12 13">JC234</strain>
    </source>
</reference>
<dbReference type="EMBL" id="LQZT01000017">
    <property type="protein sequence ID" value="OCW57336.1"/>
    <property type="molecule type" value="Genomic_DNA"/>
</dbReference>
<comment type="catalytic activity">
    <reaction evidence="7 8">
        <text>shikimate + NADP(+) = 3-dehydroshikimate + NADPH + H(+)</text>
        <dbReference type="Rhea" id="RHEA:17737"/>
        <dbReference type="ChEBI" id="CHEBI:15378"/>
        <dbReference type="ChEBI" id="CHEBI:16630"/>
        <dbReference type="ChEBI" id="CHEBI:36208"/>
        <dbReference type="ChEBI" id="CHEBI:57783"/>
        <dbReference type="ChEBI" id="CHEBI:58349"/>
        <dbReference type="EC" id="1.1.1.25"/>
    </reaction>
</comment>